<reference evidence="2 3" key="1">
    <citation type="journal article" date="2021" name="Microorganisms">
        <title>Acidisoma silvae sp. nov. and Acidisomacellulosilytica sp. nov., Two Acidophilic Bacteria Isolated from Decaying Wood, Hydrolyzing Cellulose and Producing Poly-3-hydroxybutyrate.</title>
        <authorList>
            <person name="Mieszkin S."/>
            <person name="Pouder E."/>
            <person name="Uroz S."/>
            <person name="Simon-Colin C."/>
            <person name="Alain K."/>
        </authorList>
    </citation>
    <scope>NUCLEOTIDE SEQUENCE [LARGE SCALE GENOMIC DNA]</scope>
    <source>
        <strain evidence="2 3">HW T5.17</strain>
    </source>
</reference>
<proteinExistence type="predicted"/>
<protein>
    <submittedName>
        <fullName evidence="2">ATP-binding protein</fullName>
    </submittedName>
</protein>
<accession>A0A964E6Z9</accession>
<dbReference type="PANTHER" id="PTHR30050">
    <property type="entry name" value="CHROMOSOMAL REPLICATION INITIATOR PROTEIN DNAA"/>
    <property type="match status" value="1"/>
</dbReference>
<dbReference type="InterPro" id="IPR027417">
    <property type="entry name" value="P-loop_NTPase"/>
</dbReference>
<dbReference type="PANTHER" id="PTHR30050:SF4">
    <property type="entry name" value="ATP-BINDING PROTEIN RV3427C IN INSERTION SEQUENCE-RELATED"/>
    <property type="match status" value="1"/>
</dbReference>
<dbReference type="EMBL" id="JAESVA010000029">
    <property type="protein sequence ID" value="MCB8884116.1"/>
    <property type="molecule type" value="Genomic_DNA"/>
</dbReference>
<dbReference type="Pfam" id="PF01695">
    <property type="entry name" value="IstB_IS21"/>
    <property type="match status" value="1"/>
</dbReference>
<evidence type="ECO:0000313" key="2">
    <source>
        <dbReference type="EMBL" id="MCB8884116.1"/>
    </source>
</evidence>
<dbReference type="GO" id="GO:0006260">
    <property type="term" value="P:DNA replication"/>
    <property type="evidence" value="ECO:0007669"/>
    <property type="project" value="TreeGrafter"/>
</dbReference>
<keyword evidence="2" id="KW-0547">Nucleotide-binding</keyword>
<organism evidence="2 3">
    <name type="scientific">Acidisoma cellulosilyticum</name>
    <dbReference type="NCBI Taxonomy" id="2802395"/>
    <lineage>
        <taxon>Bacteria</taxon>
        <taxon>Pseudomonadati</taxon>
        <taxon>Pseudomonadota</taxon>
        <taxon>Alphaproteobacteria</taxon>
        <taxon>Acetobacterales</taxon>
        <taxon>Acidocellaceae</taxon>
        <taxon>Acidisoma</taxon>
    </lineage>
</organism>
<feature type="domain" description="IstB-like ATP-binding" evidence="1">
    <location>
        <begin position="12"/>
        <end position="153"/>
    </location>
</feature>
<dbReference type="AlphaFoldDB" id="A0A964E6Z9"/>
<comment type="caution">
    <text evidence="2">The sequence shown here is derived from an EMBL/GenBank/DDBJ whole genome shotgun (WGS) entry which is preliminary data.</text>
</comment>
<evidence type="ECO:0000259" key="1">
    <source>
        <dbReference type="Pfam" id="PF01695"/>
    </source>
</evidence>
<gene>
    <name evidence="2" type="ORF">ACELLULO517_28145</name>
</gene>
<name>A0A964E6Z9_9PROT</name>
<dbReference type="GO" id="GO:0005524">
    <property type="term" value="F:ATP binding"/>
    <property type="evidence" value="ECO:0007669"/>
    <property type="project" value="UniProtKB-KW"/>
</dbReference>
<dbReference type="SUPFAM" id="SSF52540">
    <property type="entry name" value="P-loop containing nucleoside triphosphate hydrolases"/>
    <property type="match status" value="1"/>
</dbReference>
<dbReference type="Gene3D" id="3.40.50.300">
    <property type="entry name" value="P-loop containing nucleotide triphosphate hydrolases"/>
    <property type="match status" value="1"/>
</dbReference>
<sequence length="157" mass="17957">MHLNFRNLLEANPESRALEHAEWLGLLVEQEATLRQQRRFAARARSAKLRHAATMEDVDYRTPRGLDRTMFLRLGACDWIREHRHCLITGPCGAGKSWFACALGDKVCRENLSVLYQRSPRLFASLALARGDGRYARLMRQFARVDLLILDGVDGFS</sequence>
<keyword evidence="2" id="KW-0067">ATP-binding</keyword>
<dbReference type="InterPro" id="IPR002611">
    <property type="entry name" value="IstB_ATP-bd"/>
</dbReference>
<dbReference type="Proteomes" id="UP000721844">
    <property type="component" value="Unassembled WGS sequence"/>
</dbReference>
<keyword evidence="3" id="KW-1185">Reference proteome</keyword>
<evidence type="ECO:0000313" key="3">
    <source>
        <dbReference type="Proteomes" id="UP000721844"/>
    </source>
</evidence>